<dbReference type="AlphaFoldDB" id="A0A165DDN8"/>
<feature type="transmembrane region" description="Helical" evidence="2">
    <location>
        <begin position="6"/>
        <end position="26"/>
    </location>
</feature>
<feature type="compositionally biased region" description="Low complexity" evidence="1">
    <location>
        <begin position="35"/>
        <end position="51"/>
    </location>
</feature>
<dbReference type="Proteomes" id="UP000077266">
    <property type="component" value="Unassembled WGS sequence"/>
</dbReference>
<keyword evidence="2" id="KW-1133">Transmembrane helix</keyword>
<feature type="region of interest" description="Disordered" evidence="1">
    <location>
        <begin position="29"/>
        <end position="138"/>
    </location>
</feature>
<reference evidence="3 4" key="1">
    <citation type="journal article" date="2016" name="Mol. Biol. Evol.">
        <title>Comparative Genomics of Early-Diverging Mushroom-Forming Fungi Provides Insights into the Origins of Lignocellulose Decay Capabilities.</title>
        <authorList>
            <person name="Nagy L.G."/>
            <person name="Riley R."/>
            <person name="Tritt A."/>
            <person name="Adam C."/>
            <person name="Daum C."/>
            <person name="Floudas D."/>
            <person name="Sun H."/>
            <person name="Yadav J.S."/>
            <person name="Pangilinan J."/>
            <person name="Larsson K.H."/>
            <person name="Matsuura K."/>
            <person name="Barry K."/>
            <person name="Labutti K."/>
            <person name="Kuo R."/>
            <person name="Ohm R.A."/>
            <person name="Bhattacharya S.S."/>
            <person name="Shirouzu T."/>
            <person name="Yoshinaga Y."/>
            <person name="Martin F.M."/>
            <person name="Grigoriev I.V."/>
            <person name="Hibbett D.S."/>
        </authorList>
    </citation>
    <scope>NUCLEOTIDE SEQUENCE [LARGE SCALE GENOMIC DNA]</scope>
    <source>
        <strain evidence="3 4">HHB12029</strain>
    </source>
</reference>
<sequence length="138" mass="14454">MTRSLVFAAFVAQMLIILQDLGLGLFEQRRRDSDASSSDSSSSSSSLSSSSSDEDGEDATSSSSARLTSGEEEDSHGRSDTEPDLFDVLLGLPPGVPAALARPVRPLPRRRGQEGQPQRALISVISSSTADGAPSTDT</sequence>
<feature type="compositionally biased region" description="Polar residues" evidence="1">
    <location>
        <begin position="124"/>
        <end position="138"/>
    </location>
</feature>
<dbReference type="EMBL" id="KV426231">
    <property type="protein sequence ID" value="KZV84300.1"/>
    <property type="molecule type" value="Genomic_DNA"/>
</dbReference>
<evidence type="ECO:0000313" key="3">
    <source>
        <dbReference type="EMBL" id="KZV84300.1"/>
    </source>
</evidence>
<proteinExistence type="predicted"/>
<protein>
    <submittedName>
        <fullName evidence="3">Uncharacterized protein</fullName>
    </submittedName>
</protein>
<dbReference type="InParanoid" id="A0A165DDN8"/>
<accession>A0A165DDN8</accession>
<keyword evidence="2" id="KW-0472">Membrane</keyword>
<keyword evidence="2" id="KW-0812">Transmembrane</keyword>
<feature type="compositionally biased region" description="Low complexity" evidence="1">
    <location>
        <begin position="88"/>
        <end position="104"/>
    </location>
</feature>
<name>A0A165DDN8_EXIGL</name>
<evidence type="ECO:0000256" key="1">
    <source>
        <dbReference type="SAM" id="MobiDB-lite"/>
    </source>
</evidence>
<evidence type="ECO:0000256" key="2">
    <source>
        <dbReference type="SAM" id="Phobius"/>
    </source>
</evidence>
<keyword evidence="4" id="KW-1185">Reference proteome</keyword>
<gene>
    <name evidence="3" type="ORF">EXIGLDRAFT_293982</name>
</gene>
<organism evidence="3 4">
    <name type="scientific">Exidia glandulosa HHB12029</name>
    <dbReference type="NCBI Taxonomy" id="1314781"/>
    <lineage>
        <taxon>Eukaryota</taxon>
        <taxon>Fungi</taxon>
        <taxon>Dikarya</taxon>
        <taxon>Basidiomycota</taxon>
        <taxon>Agaricomycotina</taxon>
        <taxon>Agaricomycetes</taxon>
        <taxon>Auriculariales</taxon>
        <taxon>Exidiaceae</taxon>
        <taxon>Exidia</taxon>
    </lineage>
</organism>
<evidence type="ECO:0000313" key="4">
    <source>
        <dbReference type="Proteomes" id="UP000077266"/>
    </source>
</evidence>